<feature type="compositionally biased region" description="Low complexity" evidence="1">
    <location>
        <begin position="87"/>
        <end position="98"/>
    </location>
</feature>
<protein>
    <submittedName>
        <fullName evidence="2">Uncharacterized protein</fullName>
    </submittedName>
</protein>
<evidence type="ECO:0000313" key="2">
    <source>
        <dbReference type="EMBL" id="JAG50018.1"/>
    </source>
</evidence>
<evidence type="ECO:0000256" key="1">
    <source>
        <dbReference type="SAM" id="MobiDB-lite"/>
    </source>
</evidence>
<proteinExistence type="predicted"/>
<feature type="compositionally biased region" description="Polar residues" evidence="1">
    <location>
        <begin position="56"/>
        <end position="68"/>
    </location>
</feature>
<name>A0A0K8S9R8_LYGHE</name>
<reference evidence="2" key="1">
    <citation type="submission" date="2014-09" db="EMBL/GenBank/DDBJ databases">
        <authorList>
            <person name="Magalhaes I.L.F."/>
            <person name="Oliveira U."/>
            <person name="Santos F.R."/>
            <person name="Vidigal T.H.D.A."/>
            <person name="Brescovit A.D."/>
            <person name="Santos A.J."/>
        </authorList>
    </citation>
    <scope>NUCLEOTIDE SEQUENCE</scope>
</reference>
<dbReference type="AlphaFoldDB" id="A0A0K8S9R8"/>
<feature type="non-terminal residue" evidence="2">
    <location>
        <position position="1"/>
    </location>
</feature>
<feature type="compositionally biased region" description="Acidic residues" evidence="1">
    <location>
        <begin position="1"/>
        <end position="20"/>
    </location>
</feature>
<feature type="region of interest" description="Disordered" evidence="1">
    <location>
        <begin position="1"/>
        <end position="119"/>
    </location>
</feature>
<dbReference type="EMBL" id="GBRD01015808">
    <property type="protein sequence ID" value="JAG50018.1"/>
    <property type="molecule type" value="Transcribed_RNA"/>
</dbReference>
<sequence length="119" mass="13169">TTPSPAEDDPDTEGNDEQDELISYPAPRTPLADEEFLTAPASPDSSESVWLPTVEESGSTIDTPSSDTDNTDLPIEENTDHADPPIEESTPTAEEPPTYNLRPQRRVDYKPFYFLTTNK</sequence>
<feature type="non-terminal residue" evidence="2">
    <location>
        <position position="119"/>
    </location>
</feature>
<accession>A0A0K8S9R8</accession>
<organism evidence="2">
    <name type="scientific">Lygus hesperus</name>
    <name type="common">Western plant bug</name>
    <dbReference type="NCBI Taxonomy" id="30085"/>
    <lineage>
        <taxon>Eukaryota</taxon>
        <taxon>Metazoa</taxon>
        <taxon>Ecdysozoa</taxon>
        <taxon>Arthropoda</taxon>
        <taxon>Hexapoda</taxon>
        <taxon>Insecta</taxon>
        <taxon>Pterygota</taxon>
        <taxon>Neoptera</taxon>
        <taxon>Paraneoptera</taxon>
        <taxon>Hemiptera</taxon>
        <taxon>Heteroptera</taxon>
        <taxon>Panheteroptera</taxon>
        <taxon>Cimicomorpha</taxon>
        <taxon>Miridae</taxon>
        <taxon>Mirini</taxon>
        <taxon>Lygus</taxon>
    </lineage>
</organism>